<protein>
    <recommendedName>
        <fullName evidence="2">Phage gp6-like head-tail connector protein</fullName>
    </recommendedName>
</protein>
<reference evidence="1" key="1">
    <citation type="submission" date="2018-06" db="EMBL/GenBank/DDBJ databases">
        <authorList>
            <person name="Zhirakovskaya E."/>
        </authorList>
    </citation>
    <scope>NUCLEOTIDE SEQUENCE</scope>
</reference>
<dbReference type="NCBIfam" id="TIGR02215">
    <property type="entry name" value="phage_chp_gp8"/>
    <property type="match status" value="1"/>
</dbReference>
<dbReference type="Gene3D" id="1.10.3230.30">
    <property type="entry name" value="Phage gp6-like head-tail connector protein"/>
    <property type="match status" value="1"/>
</dbReference>
<dbReference type="AlphaFoldDB" id="A0A3B0SGD2"/>
<evidence type="ECO:0008006" key="2">
    <source>
        <dbReference type="Google" id="ProtNLM"/>
    </source>
</evidence>
<proteinExistence type="predicted"/>
<dbReference type="InterPro" id="IPR011738">
    <property type="entry name" value="Phage_CHP"/>
</dbReference>
<sequence>MVSKVLVEPAIEPVSLLQAKAWLRLDITAEDALVSQLIMTARIRSEAVTRRAFISQSIREIAKANPETGIVDLDVLPLQSISEIAEIHADGSEQILAAEAYVVDSDNGRVLLQQSHANTSYRLSYIAGYGDSAEDVPAPLKTAILLQVGWLFEHREEDGATMPHAAQILLANYTRVRL</sequence>
<evidence type="ECO:0000313" key="1">
    <source>
        <dbReference type="EMBL" id="VAV99818.1"/>
    </source>
</evidence>
<gene>
    <name evidence="1" type="ORF">MNBD_ALPHA06-751</name>
</gene>
<dbReference type="CDD" id="cd08054">
    <property type="entry name" value="gp6"/>
    <property type="match status" value="1"/>
</dbReference>
<organism evidence="1">
    <name type="scientific">hydrothermal vent metagenome</name>
    <dbReference type="NCBI Taxonomy" id="652676"/>
    <lineage>
        <taxon>unclassified sequences</taxon>
        <taxon>metagenomes</taxon>
        <taxon>ecological metagenomes</taxon>
    </lineage>
</organism>
<accession>A0A3B0SGD2</accession>
<dbReference type="EMBL" id="UOEE01000280">
    <property type="protein sequence ID" value="VAV99818.1"/>
    <property type="molecule type" value="Genomic_DNA"/>
</dbReference>
<name>A0A3B0SGD2_9ZZZZ</name>